<feature type="domain" description="Methyltransferase" evidence="3">
    <location>
        <begin position="46"/>
        <end position="119"/>
    </location>
</feature>
<dbReference type="GO" id="GO:0032259">
    <property type="term" value="P:methylation"/>
    <property type="evidence" value="ECO:0007669"/>
    <property type="project" value="UniProtKB-KW"/>
</dbReference>
<dbReference type="EMBL" id="JAROCA020000001">
    <property type="protein sequence ID" value="MDY0405940.1"/>
    <property type="molecule type" value="Genomic_DNA"/>
</dbReference>
<reference evidence="4 5" key="1">
    <citation type="submission" date="2023-10" db="EMBL/GenBank/DDBJ databases">
        <title>179-bfca-hs.</title>
        <authorList>
            <person name="Miliotis G."/>
            <person name="Sengupta P."/>
            <person name="Hameed A."/>
            <person name="Chuvochina M."/>
            <person name="Mcdonagh F."/>
            <person name="Simpson A.C."/>
            <person name="Singh N.K."/>
            <person name="Rekha P.D."/>
            <person name="Raman K."/>
            <person name="Hugenholtz P."/>
            <person name="Venkateswaran K."/>
        </authorList>
    </citation>
    <scope>NUCLEOTIDE SEQUENCE [LARGE SCALE GENOMIC DNA]</scope>
    <source>
        <strain evidence="4 5">179-BFC-A-HS</strain>
    </source>
</reference>
<gene>
    <name evidence="4" type="ORF">P5G51_011555</name>
</gene>
<protein>
    <submittedName>
        <fullName evidence="4">Class I SAM-dependent methyltransferase</fullName>
        <ecNumber evidence="4">2.1.-.-</ecNumber>
    </submittedName>
</protein>
<dbReference type="Gene3D" id="3.40.50.150">
    <property type="entry name" value="Vaccinia Virus protein VP39"/>
    <property type="match status" value="1"/>
</dbReference>
<keyword evidence="5" id="KW-1185">Reference proteome</keyword>
<proteinExistence type="predicted"/>
<dbReference type="InterPro" id="IPR029063">
    <property type="entry name" value="SAM-dependent_MTases_sf"/>
</dbReference>
<dbReference type="InterPro" id="IPR051052">
    <property type="entry name" value="Diverse_substrate_MTase"/>
</dbReference>
<dbReference type="PANTHER" id="PTHR44942:SF4">
    <property type="entry name" value="METHYLTRANSFERASE TYPE 11 DOMAIN-CONTAINING PROTEIN"/>
    <property type="match status" value="1"/>
</dbReference>
<dbReference type="InterPro" id="IPR041698">
    <property type="entry name" value="Methyltransf_25"/>
</dbReference>
<keyword evidence="1 4" id="KW-0489">Methyltransferase</keyword>
<name>A0ABU5CKC1_9BACI</name>
<evidence type="ECO:0000313" key="4">
    <source>
        <dbReference type="EMBL" id="MDY0405940.1"/>
    </source>
</evidence>
<dbReference type="PANTHER" id="PTHR44942">
    <property type="entry name" value="METHYLTRANSF_11 DOMAIN-CONTAINING PROTEIN"/>
    <property type="match status" value="1"/>
</dbReference>
<keyword evidence="2 4" id="KW-0808">Transferase</keyword>
<evidence type="ECO:0000256" key="1">
    <source>
        <dbReference type="ARBA" id="ARBA00022603"/>
    </source>
</evidence>
<organism evidence="4 5">
    <name type="scientific">Tigheibacillus jepli</name>
    <dbReference type="NCBI Taxonomy" id="3035914"/>
    <lineage>
        <taxon>Bacteria</taxon>
        <taxon>Bacillati</taxon>
        <taxon>Bacillota</taxon>
        <taxon>Bacilli</taxon>
        <taxon>Bacillales</taxon>
        <taxon>Bacillaceae</taxon>
        <taxon>Tigheibacillus</taxon>
    </lineage>
</organism>
<dbReference type="SUPFAM" id="SSF53335">
    <property type="entry name" value="S-adenosyl-L-methionine-dependent methyltransferases"/>
    <property type="match status" value="1"/>
</dbReference>
<dbReference type="EC" id="2.1.-.-" evidence="4"/>
<dbReference type="Pfam" id="PF13649">
    <property type="entry name" value="Methyltransf_25"/>
    <property type="match status" value="1"/>
</dbReference>
<dbReference type="CDD" id="cd02440">
    <property type="entry name" value="AdoMet_MTases"/>
    <property type="match status" value="1"/>
</dbReference>
<evidence type="ECO:0000259" key="3">
    <source>
        <dbReference type="Pfam" id="PF13649"/>
    </source>
</evidence>
<accession>A0ABU5CKC1</accession>
<sequence>MREKDLVKQQFGKNSQSYVTSTTHGNEADVANLVQLLKPMPNGLALDIATGGGHVAKQLAKFVDRVVAADLSEAMLANTAKHLADLPNIDYIIADAEQLPFLTDSFDIVTCRIAAHHFPIRINLLLRFAVCSSLKENFC</sequence>
<dbReference type="RefSeq" id="WP_320384650.1">
    <property type="nucleotide sequence ID" value="NZ_JAROCA020000001.1"/>
</dbReference>
<evidence type="ECO:0000256" key="2">
    <source>
        <dbReference type="ARBA" id="ARBA00022679"/>
    </source>
</evidence>
<dbReference type="GO" id="GO:0008168">
    <property type="term" value="F:methyltransferase activity"/>
    <property type="evidence" value="ECO:0007669"/>
    <property type="project" value="UniProtKB-KW"/>
</dbReference>
<dbReference type="Proteomes" id="UP001228376">
    <property type="component" value="Unassembled WGS sequence"/>
</dbReference>
<comment type="caution">
    <text evidence="4">The sequence shown here is derived from an EMBL/GenBank/DDBJ whole genome shotgun (WGS) entry which is preliminary data.</text>
</comment>
<evidence type="ECO:0000313" key="5">
    <source>
        <dbReference type="Proteomes" id="UP001228376"/>
    </source>
</evidence>